<evidence type="ECO:0000256" key="5">
    <source>
        <dbReference type="ARBA" id="ARBA00022553"/>
    </source>
</evidence>
<dbReference type="Gene3D" id="1.10.287.130">
    <property type="match status" value="1"/>
</dbReference>
<evidence type="ECO:0000313" key="25">
    <source>
        <dbReference type="EMBL" id="TCS72753.1"/>
    </source>
</evidence>
<dbReference type="InterPro" id="IPR008207">
    <property type="entry name" value="Sig_transdc_His_kin_Hpt_dom"/>
</dbReference>
<dbReference type="SUPFAM" id="SSF52172">
    <property type="entry name" value="CheY-like"/>
    <property type="match status" value="1"/>
</dbReference>
<dbReference type="RefSeq" id="WP_126462477.1">
    <property type="nucleotide sequence ID" value="NZ_AP018721.1"/>
</dbReference>
<dbReference type="InterPro" id="IPR036890">
    <property type="entry name" value="HATPase_C_sf"/>
</dbReference>
<dbReference type="CDD" id="cd00088">
    <property type="entry name" value="HPT"/>
    <property type="match status" value="1"/>
</dbReference>
<dbReference type="AlphaFoldDB" id="A0A4R3JWV4"/>
<comment type="subunit">
    <text evidence="15">At low DSF concentrations, interacts with RpfF.</text>
</comment>
<dbReference type="CDD" id="cd00082">
    <property type="entry name" value="HisKA"/>
    <property type="match status" value="1"/>
</dbReference>
<evidence type="ECO:0000256" key="2">
    <source>
        <dbReference type="ARBA" id="ARBA00004651"/>
    </source>
</evidence>
<evidence type="ECO:0000259" key="23">
    <source>
        <dbReference type="PROSITE" id="PS50839"/>
    </source>
</evidence>
<dbReference type="InterPro" id="IPR005467">
    <property type="entry name" value="His_kinase_dom"/>
</dbReference>
<name>A0A4R3JWV4_9PROT</name>
<dbReference type="Proteomes" id="UP000295135">
    <property type="component" value="Unassembled WGS sequence"/>
</dbReference>
<dbReference type="InterPro" id="IPR011006">
    <property type="entry name" value="CheY-like_superfamily"/>
</dbReference>
<dbReference type="Pfam" id="PF00512">
    <property type="entry name" value="HisKA"/>
    <property type="match status" value="1"/>
</dbReference>
<dbReference type="InterPro" id="IPR036097">
    <property type="entry name" value="HisK_dim/P_sf"/>
</dbReference>
<dbReference type="PANTHER" id="PTHR45339:SF1">
    <property type="entry name" value="HYBRID SIGNAL TRANSDUCTION HISTIDINE KINASE J"/>
    <property type="match status" value="1"/>
</dbReference>
<evidence type="ECO:0000256" key="11">
    <source>
        <dbReference type="ARBA" id="ARBA00022989"/>
    </source>
</evidence>
<feature type="domain" description="CHASE" evidence="23">
    <location>
        <begin position="76"/>
        <end position="295"/>
    </location>
</feature>
<dbReference type="PROSITE" id="PS50109">
    <property type="entry name" value="HIS_KIN"/>
    <property type="match status" value="1"/>
</dbReference>
<keyword evidence="13 20" id="KW-0472">Membrane</keyword>
<evidence type="ECO:0000256" key="9">
    <source>
        <dbReference type="ARBA" id="ARBA00022777"/>
    </source>
</evidence>
<evidence type="ECO:0000256" key="7">
    <source>
        <dbReference type="ARBA" id="ARBA00022692"/>
    </source>
</evidence>
<dbReference type="Gene3D" id="1.20.120.160">
    <property type="entry name" value="HPT domain"/>
    <property type="match status" value="1"/>
</dbReference>
<dbReference type="Pfam" id="PF02518">
    <property type="entry name" value="HATPase_c"/>
    <property type="match status" value="1"/>
</dbReference>
<evidence type="ECO:0000256" key="8">
    <source>
        <dbReference type="ARBA" id="ARBA00022741"/>
    </source>
</evidence>
<dbReference type="Pfam" id="PF03924">
    <property type="entry name" value="CHASE"/>
    <property type="match status" value="1"/>
</dbReference>
<dbReference type="GO" id="GO:0005524">
    <property type="term" value="F:ATP binding"/>
    <property type="evidence" value="ECO:0007669"/>
    <property type="project" value="UniProtKB-KW"/>
</dbReference>
<dbReference type="SUPFAM" id="SSF47384">
    <property type="entry name" value="Homodimeric domain of signal transducing histidine kinase"/>
    <property type="match status" value="1"/>
</dbReference>
<dbReference type="Gene3D" id="3.30.450.350">
    <property type="entry name" value="CHASE domain"/>
    <property type="match status" value="1"/>
</dbReference>
<dbReference type="PROSITE" id="PS50839">
    <property type="entry name" value="CHASE"/>
    <property type="match status" value="1"/>
</dbReference>
<evidence type="ECO:0000259" key="24">
    <source>
        <dbReference type="PROSITE" id="PS50894"/>
    </source>
</evidence>
<feature type="transmembrane region" description="Helical" evidence="20">
    <location>
        <begin position="12"/>
        <end position="31"/>
    </location>
</feature>
<keyword evidence="26" id="KW-1185">Reference proteome</keyword>
<reference evidence="25 26" key="1">
    <citation type="submission" date="2019-03" db="EMBL/GenBank/DDBJ databases">
        <title>Genomic Encyclopedia of Type Strains, Phase IV (KMG-IV): sequencing the most valuable type-strain genomes for metagenomic binning, comparative biology and taxonomic classification.</title>
        <authorList>
            <person name="Goeker M."/>
        </authorList>
    </citation>
    <scope>NUCLEOTIDE SEQUENCE [LARGE SCALE GENOMIC DNA]</scope>
    <source>
        <strain evidence="25 26">DSM 103923</strain>
    </source>
</reference>
<dbReference type="GO" id="GO:0005886">
    <property type="term" value="C:plasma membrane"/>
    <property type="evidence" value="ECO:0007669"/>
    <property type="project" value="UniProtKB-SubCell"/>
</dbReference>
<dbReference type="SMART" id="SM00073">
    <property type="entry name" value="HPT"/>
    <property type="match status" value="1"/>
</dbReference>
<keyword evidence="9 25" id="KW-0418">Kinase</keyword>
<evidence type="ECO:0000256" key="17">
    <source>
        <dbReference type="ARBA" id="ARBA00070152"/>
    </source>
</evidence>
<dbReference type="PRINTS" id="PR00344">
    <property type="entry name" value="BCTRLSENSOR"/>
</dbReference>
<keyword evidence="5 19" id="KW-0597">Phosphoprotein</keyword>
<dbReference type="SMART" id="SM00387">
    <property type="entry name" value="HATPase_c"/>
    <property type="match status" value="1"/>
</dbReference>
<dbReference type="SMART" id="SM00388">
    <property type="entry name" value="HisKA"/>
    <property type="match status" value="1"/>
</dbReference>
<dbReference type="SUPFAM" id="SSF47226">
    <property type="entry name" value="Histidine-containing phosphotransfer domain, HPT domain"/>
    <property type="match status" value="1"/>
</dbReference>
<evidence type="ECO:0000256" key="6">
    <source>
        <dbReference type="ARBA" id="ARBA00022679"/>
    </source>
</evidence>
<evidence type="ECO:0000256" key="13">
    <source>
        <dbReference type="ARBA" id="ARBA00023136"/>
    </source>
</evidence>
<dbReference type="Pfam" id="PF01627">
    <property type="entry name" value="Hpt"/>
    <property type="match status" value="1"/>
</dbReference>
<evidence type="ECO:0000256" key="14">
    <source>
        <dbReference type="ARBA" id="ARBA00058004"/>
    </source>
</evidence>
<dbReference type="InterPro" id="IPR003661">
    <property type="entry name" value="HisK_dim/P_dom"/>
</dbReference>
<comment type="function">
    <text evidence="14">Member of the two-component regulatory system BvgS/BvgA. Phosphorylates BvgA via a four-step phosphorelay in response to environmental signals.</text>
</comment>
<evidence type="ECO:0000259" key="21">
    <source>
        <dbReference type="PROSITE" id="PS50109"/>
    </source>
</evidence>
<evidence type="ECO:0000313" key="26">
    <source>
        <dbReference type="Proteomes" id="UP000295135"/>
    </source>
</evidence>
<keyword evidence="4" id="KW-1003">Cell membrane</keyword>
<feature type="domain" description="Histidine kinase" evidence="21">
    <location>
        <begin position="360"/>
        <end position="582"/>
    </location>
</feature>
<evidence type="ECO:0000259" key="22">
    <source>
        <dbReference type="PROSITE" id="PS50110"/>
    </source>
</evidence>
<keyword evidence="11 20" id="KW-1133">Transmembrane helix</keyword>
<feature type="domain" description="Response regulatory" evidence="22">
    <location>
        <begin position="605"/>
        <end position="723"/>
    </location>
</feature>
<dbReference type="CDD" id="cd16922">
    <property type="entry name" value="HATPase_EvgS-ArcB-TorS-like"/>
    <property type="match status" value="1"/>
</dbReference>
<dbReference type="InterPro" id="IPR003594">
    <property type="entry name" value="HATPase_dom"/>
</dbReference>
<evidence type="ECO:0000256" key="20">
    <source>
        <dbReference type="SAM" id="Phobius"/>
    </source>
</evidence>
<accession>A0A4R3JWV4</accession>
<feature type="domain" description="HPt" evidence="24">
    <location>
        <begin position="771"/>
        <end position="865"/>
    </location>
</feature>
<evidence type="ECO:0000256" key="10">
    <source>
        <dbReference type="ARBA" id="ARBA00022840"/>
    </source>
</evidence>
<evidence type="ECO:0000256" key="19">
    <source>
        <dbReference type="PROSITE-ProRule" id="PRU00169"/>
    </source>
</evidence>
<protein>
    <recommendedName>
        <fullName evidence="16">Sensory/regulatory protein RpfC</fullName>
        <ecNumber evidence="3">2.7.13.3</ecNumber>
    </recommendedName>
    <alternativeName>
        <fullName evidence="17">Virulence sensor protein BvgS</fullName>
    </alternativeName>
</protein>
<feature type="transmembrane region" description="Helical" evidence="20">
    <location>
        <begin position="314"/>
        <end position="333"/>
    </location>
</feature>
<dbReference type="InterPro" id="IPR042240">
    <property type="entry name" value="CHASE_sf"/>
</dbReference>
<keyword evidence="10" id="KW-0067">ATP-binding</keyword>
<gene>
    <name evidence="25" type="ORF">EDC61_104170</name>
</gene>
<dbReference type="EMBL" id="SLZY01000004">
    <property type="protein sequence ID" value="TCS72753.1"/>
    <property type="molecule type" value="Genomic_DNA"/>
</dbReference>
<dbReference type="Gene3D" id="3.30.565.10">
    <property type="entry name" value="Histidine kinase-like ATPase, C-terminal domain"/>
    <property type="match status" value="1"/>
</dbReference>
<dbReference type="InterPro" id="IPR036641">
    <property type="entry name" value="HPT_dom_sf"/>
</dbReference>
<dbReference type="SMART" id="SM01079">
    <property type="entry name" value="CHASE"/>
    <property type="match status" value="1"/>
</dbReference>
<dbReference type="Pfam" id="PF00072">
    <property type="entry name" value="Response_reg"/>
    <property type="match status" value="1"/>
</dbReference>
<comment type="catalytic activity">
    <reaction evidence="1">
        <text>ATP + protein L-histidine = ADP + protein N-phospho-L-histidine.</text>
        <dbReference type="EC" id="2.7.13.3"/>
    </reaction>
</comment>
<dbReference type="FunFam" id="1.10.287.130:FF:000002">
    <property type="entry name" value="Two-component osmosensing histidine kinase"/>
    <property type="match status" value="1"/>
</dbReference>
<dbReference type="PANTHER" id="PTHR45339">
    <property type="entry name" value="HYBRID SIGNAL TRANSDUCTION HISTIDINE KINASE J"/>
    <property type="match status" value="1"/>
</dbReference>
<comment type="caution">
    <text evidence="25">The sequence shown here is derived from an EMBL/GenBank/DDBJ whole genome shotgun (WGS) entry which is preliminary data.</text>
</comment>
<keyword evidence="6" id="KW-0808">Transferase</keyword>
<evidence type="ECO:0000256" key="1">
    <source>
        <dbReference type="ARBA" id="ARBA00000085"/>
    </source>
</evidence>
<evidence type="ECO:0000256" key="15">
    <source>
        <dbReference type="ARBA" id="ARBA00064003"/>
    </source>
</evidence>
<keyword evidence="8" id="KW-0547">Nucleotide-binding</keyword>
<organism evidence="25 26">
    <name type="scientific">Sulfuritortus calidifontis</name>
    <dbReference type="NCBI Taxonomy" id="1914471"/>
    <lineage>
        <taxon>Bacteria</taxon>
        <taxon>Pseudomonadati</taxon>
        <taxon>Pseudomonadota</taxon>
        <taxon>Betaproteobacteria</taxon>
        <taxon>Nitrosomonadales</taxon>
        <taxon>Thiobacillaceae</taxon>
        <taxon>Sulfuritortus</taxon>
    </lineage>
</organism>
<dbReference type="OrthoDB" id="8552871at2"/>
<dbReference type="SMART" id="SM00448">
    <property type="entry name" value="REC"/>
    <property type="match status" value="1"/>
</dbReference>
<dbReference type="PROSITE" id="PS50894">
    <property type="entry name" value="HPT"/>
    <property type="match status" value="1"/>
</dbReference>
<keyword evidence="12" id="KW-0902">Two-component regulatory system</keyword>
<dbReference type="InterPro" id="IPR006189">
    <property type="entry name" value="CHASE_dom"/>
</dbReference>
<dbReference type="InterPro" id="IPR001789">
    <property type="entry name" value="Sig_transdc_resp-reg_receiver"/>
</dbReference>
<dbReference type="PROSITE" id="PS50110">
    <property type="entry name" value="RESPONSE_REGULATORY"/>
    <property type="match status" value="1"/>
</dbReference>
<dbReference type="GO" id="GO:0000155">
    <property type="term" value="F:phosphorelay sensor kinase activity"/>
    <property type="evidence" value="ECO:0007669"/>
    <property type="project" value="InterPro"/>
</dbReference>
<comment type="subcellular location">
    <subcellularLocation>
        <location evidence="2">Cell membrane</location>
        <topology evidence="2">Multi-pass membrane protein</topology>
    </subcellularLocation>
</comment>
<proteinExistence type="predicted"/>
<feature type="modified residue" description="Phosphohistidine" evidence="18">
    <location>
        <position position="810"/>
    </location>
</feature>
<dbReference type="FunFam" id="3.30.565.10:FF:000010">
    <property type="entry name" value="Sensor histidine kinase RcsC"/>
    <property type="match status" value="1"/>
</dbReference>
<evidence type="ECO:0000256" key="18">
    <source>
        <dbReference type="PROSITE-ProRule" id="PRU00110"/>
    </source>
</evidence>
<dbReference type="CDD" id="cd17546">
    <property type="entry name" value="REC_hyHK_CKI1_RcsC-like"/>
    <property type="match status" value="1"/>
</dbReference>
<keyword evidence="7 20" id="KW-0812">Transmembrane</keyword>
<evidence type="ECO:0000256" key="16">
    <source>
        <dbReference type="ARBA" id="ARBA00068150"/>
    </source>
</evidence>
<dbReference type="Gene3D" id="3.40.50.2300">
    <property type="match status" value="1"/>
</dbReference>
<evidence type="ECO:0000256" key="12">
    <source>
        <dbReference type="ARBA" id="ARBA00023012"/>
    </source>
</evidence>
<evidence type="ECO:0000256" key="3">
    <source>
        <dbReference type="ARBA" id="ARBA00012438"/>
    </source>
</evidence>
<evidence type="ECO:0000256" key="4">
    <source>
        <dbReference type="ARBA" id="ARBA00022475"/>
    </source>
</evidence>
<dbReference type="SUPFAM" id="SSF55874">
    <property type="entry name" value="ATPase domain of HSP90 chaperone/DNA topoisomerase II/histidine kinase"/>
    <property type="match status" value="1"/>
</dbReference>
<feature type="modified residue" description="4-aspartylphosphate" evidence="19">
    <location>
        <position position="656"/>
    </location>
</feature>
<sequence length="873" mass="95216">MPLPSFLRLNPYLSLLIAAVVGVAASLAGWYQVDQANRQRAEQLFLHLAELRAADLQSALDQHIEVLQALEGLYQSSEQVDRWEFRKFATPFLQRHPDVAAMQWLPRVTEAERAGFEARARAQGQPGFQIRELGAGGSRPAGHRAEYFPIFYGASLQIDTPFGLDAASRPSNKAAMDLAVDTGGIGTSAPFTLVQEHDRQTRAAVLYYPIYRHGMPLASVEQRRQALAGYINLILRGPNLVAAILPKNEQGQFQYTLYDATGGERALIYQSGPATKAELRHIQEIQTSGRRWVYEISALPGFFEVHGNQGAARIVLVSGLSFTALLCLFLLIAQRNARRMAELAEAAEVAARAKSAFLANTSHEIRTPMNAIIGMTELALDSKLDPEPREFVETAHNAAVSLLRILNDILDFSGIEAGKLQLERAPFDLGDLLNRLRDAFAGPAADKGLALAFETQPALPSVLLGDSRRLHQVLSNLLGNAIKFTHQGEVCLRVHARGGLKRSDLRLCFEVADTGIGMTPEQAGQLFQPFSQADSSMTRSFGGTGLGLALSRQLVGLMGGEIEVESRAGQGSTFRVIVPLHRTGEVAQMPNAAALGLRPELAGMRVLVVEDNRINQQIVVEMLRRAGVQTLTANSGEFALVRLDNEPAGFDLVLMDIQMPGMDGLTATRRIRQDARFKTLPILALTAHALAEDRRRCEEAGMQDHLTKPIDSEELYAALARWRGRFQRPAANGTVPVHALARPATAATRIDHLIEAGLSHAHDALLAMGGDLELYHEIIRMFVDSQGESIEQIQDALALCRMEDAQRHVHTLKGLAASIGAERLRLASLNLERTLKTEKPIEETAALLGVVAQELEALLAGLRGLGARTAIAA</sequence>
<dbReference type="EC" id="2.7.13.3" evidence="3"/>
<dbReference type="InterPro" id="IPR004358">
    <property type="entry name" value="Sig_transdc_His_kin-like_C"/>
</dbReference>